<comment type="caution">
    <text evidence="2">The sequence shown here is derived from an EMBL/GenBank/DDBJ whole genome shotgun (WGS) entry which is preliminary data.</text>
</comment>
<evidence type="ECO:0000313" key="2">
    <source>
        <dbReference type="EMBL" id="MED6152508.1"/>
    </source>
</evidence>
<organism evidence="2 3">
    <name type="scientific">Stylosanthes scabra</name>
    <dbReference type="NCBI Taxonomy" id="79078"/>
    <lineage>
        <taxon>Eukaryota</taxon>
        <taxon>Viridiplantae</taxon>
        <taxon>Streptophyta</taxon>
        <taxon>Embryophyta</taxon>
        <taxon>Tracheophyta</taxon>
        <taxon>Spermatophyta</taxon>
        <taxon>Magnoliopsida</taxon>
        <taxon>eudicotyledons</taxon>
        <taxon>Gunneridae</taxon>
        <taxon>Pentapetalae</taxon>
        <taxon>rosids</taxon>
        <taxon>fabids</taxon>
        <taxon>Fabales</taxon>
        <taxon>Fabaceae</taxon>
        <taxon>Papilionoideae</taxon>
        <taxon>50 kb inversion clade</taxon>
        <taxon>dalbergioids sensu lato</taxon>
        <taxon>Dalbergieae</taxon>
        <taxon>Pterocarpus clade</taxon>
        <taxon>Stylosanthes</taxon>
    </lineage>
</organism>
<feature type="region of interest" description="Disordered" evidence="1">
    <location>
        <begin position="1"/>
        <end position="31"/>
    </location>
</feature>
<reference evidence="2 3" key="1">
    <citation type="journal article" date="2023" name="Plants (Basel)">
        <title>Bridging the Gap: Combining Genomics and Transcriptomics Approaches to Understand Stylosanthes scabra, an Orphan Legume from the Brazilian Caatinga.</title>
        <authorList>
            <person name="Ferreira-Neto J.R.C."/>
            <person name="da Silva M.D."/>
            <person name="Binneck E."/>
            <person name="de Melo N.F."/>
            <person name="da Silva R.H."/>
            <person name="de Melo A.L.T.M."/>
            <person name="Pandolfi V."/>
            <person name="Bustamante F.O."/>
            <person name="Brasileiro-Vidal A.C."/>
            <person name="Benko-Iseppon A.M."/>
        </authorList>
    </citation>
    <scope>NUCLEOTIDE SEQUENCE [LARGE SCALE GENOMIC DNA]</scope>
    <source>
        <tissue evidence="2">Leaves</tissue>
    </source>
</reference>
<gene>
    <name evidence="2" type="ORF">PIB30_092782</name>
</gene>
<name>A0ABU6TXA5_9FABA</name>
<proteinExistence type="predicted"/>
<sequence length="117" mass="13052">MNMHSDSVILNERIPLSPQDATSTVEDEGQHPFTRRRVLAPLQLGIQSSNIPPYIPMGPANTFTGDTRSLAHEFNIHFTIPNNKNMHKLGNITIGTDVQTPLESFRPARMAFQVTLT</sequence>
<dbReference type="Proteomes" id="UP001341840">
    <property type="component" value="Unassembled WGS sequence"/>
</dbReference>
<evidence type="ECO:0000313" key="3">
    <source>
        <dbReference type="Proteomes" id="UP001341840"/>
    </source>
</evidence>
<keyword evidence="3" id="KW-1185">Reference proteome</keyword>
<accession>A0ABU6TXA5</accession>
<protein>
    <submittedName>
        <fullName evidence="2">Uncharacterized protein</fullName>
    </submittedName>
</protein>
<evidence type="ECO:0000256" key="1">
    <source>
        <dbReference type="SAM" id="MobiDB-lite"/>
    </source>
</evidence>
<dbReference type="EMBL" id="JASCZI010092558">
    <property type="protein sequence ID" value="MED6152508.1"/>
    <property type="molecule type" value="Genomic_DNA"/>
</dbReference>